<sequence>MLACEYDLSSPESNKQFLDDFCSRTLFTYRDQFTPISQDQDMIEMDASPPPHGFSAVHREAGGILSDAGWGCMIRVTQMALVQCLIYHTLGRDWRFNTRADLTPGATFWQLIALFMDTPSAPFSLHNIVREGLKLGKRPSEWFGPTSGALAVKSLMDQHGAQSCGLRCVTFPEGIIYTNEVLEAFSGVPRKEAADKAAGASSSSGGPSAPAGPSSSPSECPTADEPQAAQQAKRESSGPAEDVSGVVIWLCLRLGVDSFNVDKYQSPIQACFSIPQFQGLAGGGPANSAYFFVAANRENLYFLDPHSKCQAAFTEIPSPTAPEQLAAFACQVHPSEPRQLAWSSLNPSMALGFVCQTVDQYEDLCARLKAVDADLFEILPTRPEYNYEGGLKTDEEDPDLVLL</sequence>
<evidence type="ECO:0000313" key="15">
    <source>
        <dbReference type="Proteomes" id="UP000041254"/>
    </source>
</evidence>
<dbReference type="InterPro" id="IPR005078">
    <property type="entry name" value="Peptidase_C54"/>
</dbReference>
<keyword evidence="9 11" id="KW-0072">Autophagy</keyword>
<dbReference type="InterPro" id="IPR038765">
    <property type="entry name" value="Papain-like_cys_pep_sf"/>
</dbReference>
<keyword evidence="5 11" id="KW-0645">Protease</keyword>
<dbReference type="GO" id="GO:0000045">
    <property type="term" value="P:autophagosome assembly"/>
    <property type="evidence" value="ECO:0007669"/>
    <property type="project" value="TreeGrafter"/>
</dbReference>
<dbReference type="InParanoid" id="A0A0G4FYG9"/>
<dbReference type="EMBL" id="CDMY01000520">
    <property type="protein sequence ID" value="CEM20060.1"/>
    <property type="molecule type" value="Genomic_DNA"/>
</dbReference>
<dbReference type="OMA" id="TGFGCMI"/>
<evidence type="ECO:0000256" key="8">
    <source>
        <dbReference type="ARBA" id="ARBA00022927"/>
    </source>
</evidence>
<dbReference type="GO" id="GO:0015031">
    <property type="term" value="P:protein transport"/>
    <property type="evidence" value="ECO:0007669"/>
    <property type="project" value="UniProtKB-KW"/>
</dbReference>
<keyword evidence="3" id="KW-0813">Transport</keyword>
<dbReference type="GO" id="GO:0000423">
    <property type="term" value="P:mitophagy"/>
    <property type="evidence" value="ECO:0007669"/>
    <property type="project" value="TreeGrafter"/>
</dbReference>
<dbReference type="InterPro" id="IPR046792">
    <property type="entry name" value="Peptidase_C54_cat"/>
</dbReference>
<reference evidence="14 15" key="1">
    <citation type="submission" date="2014-11" db="EMBL/GenBank/DDBJ databases">
        <authorList>
            <person name="Zhu J."/>
            <person name="Qi W."/>
            <person name="Song R."/>
        </authorList>
    </citation>
    <scope>NUCLEOTIDE SEQUENCE [LARGE SCALE GENOMIC DNA]</scope>
</reference>
<keyword evidence="4 11" id="KW-0963">Cytoplasm</keyword>
<dbReference type="PANTHER" id="PTHR22624:SF49">
    <property type="entry name" value="CYSTEINE PROTEASE"/>
    <property type="match status" value="1"/>
</dbReference>
<evidence type="ECO:0000256" key="12">
    <source>
        <dbReference type="SAM" id="MobiDB-lite"/>
    </source>
</evidence>
<dbReference type="VEuPathDB" id="CryptoDB:Vbra_6046"/>
<organism evidence="14 15">
    <name type="scientific">Vitrella brassicaformis (strain CCMP3155)</name>
    <dbReference type="NCBI Taxonomy" id="1169540"/>
    <lineage>
        <taxon>Eukaryota</taxon>
        <taxon>Sar</taxon>
        <taxon>Alveolata</taxon>
        <taxon>Colpodellida</taxon>
        <taxon>Vitrellaceae</taxon>
        <taxon>Vitrella</taxon>
    </lineage>
</organism>
<comment type="subcellular location">
    <subcellularLocation>
        <location evidence="1 11">Cytoplasm</location>
    </subcellularLocation>
</comment>
<dbReference type="GO" id="GO:0034727">
    <property type="term" value="P:piecemeal microautophagy of the nucleus"/>
    <property type="evidence" value="ECO:0007669"/>
    <property type="project" value="TreeGrafter"/>
</dbReference>
<evidence type="ECO:0000313" key="14">
    <source>
        <dbReference type="EMBL" id="CEM20060.1"/>
    </source>
</evidence>
<evidence type="ECO:0000256" key="1">
    <source>
        <dbReference type="ARBA" id="ARBA00004496"/>
    </source>
</evidence>
<evidence type="ECO:0000259" key="13">
    <source>
        <dbReference type="Pfam" id="PF03416"/>
    </source>
</evidence>
<comment type="catalytic activity">
    <reaction evidence="10">
        <text>[protein]-C-terminal L-amino acid-glycyl-phosphatidylethanolamide + H2O = [protein]-C-terminal L-amino acid-glycine + a 1,2-diacyl-sn-glycero-3-phosphoethanolamine</text>
        <dbReference type="Rhea" id="RHEA:67548"/>
        <dbReference type="Rhea" id="RHEA-COMP:17323"/>
        <dbReference type="Rhea" id="RHEA-COMP:17324"/>
        <dbReference type="ChEBI" id="CHEBI:15377"/>
        <dbReference type="ChEBI" id="CHEBI:64612"/>
        <dbReference type="ChEBI" id="CHEBI:172940"/>
        <dbReference type="ChEBI" id="CHEBI:172941"/>
    </reaction>
    <physiologicalReaction direction="left-to-right" evidence="10">
        <dbReference type="Rhea" id="RHEA:67549"/>
    </physiologicalReaction>
</comment>
<evidence type="ECO:0000256" key="9">
    <source>
        <dbReference type="ARBA" id="ARBA00023006"/>
    </source>
</evidence>
<feature type="domain" description="Peptidase C54 catalytic" evidence="13">
    <location>
        <begin position="15"/>
        <end position="366"/>
    </location>
</feature>
<evidence type="ECO:0000256" key="11">
    <source>
        <dbReference type="RuleBase" id="RU363115"/>
    </source>
</evidence>
<dbReference type="GO" id="GO:0016485">
    <property type="term" value="P:protein processing"/>
    <property type="evidence" value="ECO:0007669"/>
    <property type="project" value="TreeGrafter"/>
</dbReference>
<evidence type="ECO:0000256" key="7">
    <source>
        <dbReference type="ARBA" id="ARBA00022807"/>
    </source>
</evidence>
<evidence type="ECO:0000256" key="4">
    <source>
        <dbReference type="ARBA" id="ARBA00022490"/>
    </source>
</evidence>
<evidence type="ECO:0000256" key="5">
    <source>
        <dbReference type="ARBA" id="ARBA00022670"/>
    </source>
</evidence>
<name>A0A0G4FYG9_VITBC</name>
<dbReference type="PANTHER" id="PTHR22624">
    <property type="entry name" value="CYSTEINE PROTEASE ATG4"/>
    <property type="match status" value="1"/>
</dbReference>
<dbReference type="SUPFAM" id="SSF54001">
    <property type="entry name" value="Cysteine proteinases"/>
    <property type="match status" value="1"/>
</dbReference>
<dbReference type="GO" id="GO:0004197">
    <property type="term" value="F:cysteine-type endopeptidase activity"/>
    <property type="evidence" value="ECO:0007669"/>
    <property type="project" value="TreeGrafter"/>
</dbReference>
<dbReference type="GO" id="GO:0035973">
    <property type="term" value="P:aggrephagy"/>
    <property type="evidence" value="ECO:0007669"/>
    <property type="project" value="TreeGrafter"/>
</dbReference>
<feature type="region of interest" description="Disordered" evidence="12">
    <location>
        <begin position="196"/>
        <end position="238"/>
    </location>
</feature>
<evidence type="ECO:0000256" key="2">
    <source>
        <dbReference type="ARBA" id="ARBA00010958"/>
    </source>
</evidence>
<dbReference type="EC" id="3.4.22.-" evidence="11"/>
<accession>A0A0G4FYG9</accession>
<dbReference type="GO" id="GO:0005737">
    <property type="term" value="C:cytoplasm"/>
    <property type="evidence" value="ECO:0007669"/>
    <property type="project" value="UniProtKB-SubCell"/>
</dbReference>
<gene>
    <name evidence="14" type="ORF">Vbra_6046</name>
</gene>
<evidence type="ECO:0000256" key="10">
    <source>
        <dbReference type="ARBA" id="ARBA00029362"/>
    </source>
</evidence>
<dbReference type="OrthoDB" id="2960936at2759"/>
<dbReference type="Proteomes" id="UP000041254">
    <property type="component" value="Unassembled WGS sequence"/>
</dbReference>
<dbReference type="PhylomeDB" id="A0A0G4FYG9"/>
<protein>
    <recommendedName>
        <fullName evidence="11">Cysteine protease</fullName>
        <ecNumber evidence="11">3.4.22.-</ecNumber>
    </recommendedName>
</protein>
<keyword evidence="7" id="KW-0788">Thiol protease</keyword>
<keyword evidence="15" id="KW-1185">Reference proteome</keyword>
<comment type="similarity">
    <text evidence="2 11">Belongs to the peptidase C54 family.</text>
</comment>
<proteinExistence type="inferred from homology"/>
<dbReference type="Pfam" id="PF03416">
    <property type="entry name" value="Peptidase_C54"/>
    <property type="match status" value="1"/>
</dbReference>
<dbReference type="AlphaFoldDB" id="A0A0G4FYG9"/>
<comment type="function">
    <text evidence="11">Cysteine protease that plays a key role in autophagy by mediating both proteolytic activation and delipidation of ATG8 family proteins.</text>
</comment>
<dbReference type="GO" id="GO:0019786">
    <property type="term" value="F:protein-phosphatidylethanolamide deconjugating activity"/>
    <property type="evidence" value="ECO:0007669"/>
    <property type="project" value="InterPro"/>
</dbReference>
<keyword evidence="6 11" id="KW-0378">Hydrolase</keyword>
<dbReference type="STRING" id="1169540.A0A0G4FYG9"/>
<evidence type="ECO:0000256" key="3">
    <source>
        <dbReference type="ARBA" id="ARBA00022448"/>
    </source>
</evidence>
<evidence type="ECO:0000256" key="6">
    <source>
        <dbReference type="ARBA" id="ARBA00022801"/>
    </source>
</evidence>
<keyword evidence="8 11" id="KW-0653">Protein transport</keyword>
<feature type="compositionally biased region" description="Low complexity" evidence="12">
    <location>
        <begin position="197"/>
        <end position="218"/>
    </location>
</feature>